<feature type="domain" description="Peptidase S55" evidence="2">
    <location>
        <begin position="105"/>
        <end position="329"/>
    </location>
</feature>
<dbReference type="Gene3D" id="2.30.42.10">
    <property type="match status" value="1"/>
</dbReference>
<dbReference type="InterPro" id="IPR008763">
    <property type="entry name" value="Peptidase_S55"/>
</dbReference>
<evidence type="ECO:0000313" key="3">
    <source>
        <dbReference type="EMBL" id="HIU39780.1"/>
    </source>
</evidence>
<evidence type="ECO:0000259" key="1">
    <source>
        <dbReference type="PROSITE" id="PS50106"/>
    </source>
</evidence>
<dbReference type="Pfam" id="PF05580">
    <property type="entry name" value="Peptidase_S55"/>
    <property type="match status" value="1"/>
</dbReference>
<organism evidence="3 4">
    <name type="scientific">Candidatus Aphodocola excrementigallinarum</name>
    <dbReference type="NCBI Taxonomy" id="2840670"/>
    <lineage>
        <taxon>Bacteria</taxon>
        <taxon>Bacillati</taxon>
        <taxon>Bacillota</taxon>
        <taxon>Bacilli</taxon>
        <taxon>Candidatus Aphodocola</taxon>
    </lineage>
</organism>
<accession>A0A9D1IMP7</accession>
<dbReference type="AlphaFoldDB" id="A0A9D1IMP7"/>
<dbReference type="EMBL" id="DVMT01000008">
    <property type="protein sequence ID" value="HIU39780.1"/>
    <property type="molecule type" value="Genomic_DNA"/>
</dbReference>
<dbReference type="Proteomes" id="UP000824074">
    <property type="component" value="Unassembled WGS sequence"/>
</dbReference>
<dbReference type="SUPFAM" id="SSF50156">
    <property type="entry name" value="PDZ domain-like"/>
    <property type="match status" value="1"/>
</dbReference>
<dbReference type="PROSITE" id="PS50106">
    <property type="entry name" value="PDZ"/>
    <property type="match status" value="1"/>
</dbReference>
<feature type="domain" description="PDZ" evidence="1">
    <location>
        <begin position="35"/>
        <end position="83"/>
    </location>
</feature>
<reference evidence="3" key="1">
    <citation type="submission" date="2020-10" db="EMBL/GenBank/DDBJ databases">
        <authorList>
            <person name="Gilroy R."/>
        </authorList>
    </citation>
    <scope>NUCLEOTIDE SEQUENCE</scope>
    <source>
        <strain evidence="3">CHK193-30670</strain>
    </source>
</reference>
<dbReference type="InterPro" id="IPR036034">
    <property type="entry name" value="PDZ_sf"/>
</dbReference>
<sequence>MFFKKFKSFIAIILVATFIMPNYVLAYSKYIVAGGENIGLQINNDGIIIAGFYKVNDSYPGYDANLNKGDTIIKVDGKDVKSIDDFISSIENGNKTNLKLTYKRNNKEMDTTLNLINENGIIKTGLYVKDMVSGIGTLTFIDPNTKLYGALGHEVLESQSGTMIDVKDGKIYNSTVTGIEKSERGEPGSKNADVNSNTVYGDIKENTISGIFGNYTREINKDNLYKVAEYEDIKLGSAKIITVLEGNLKSEYDINILKVNNDKNSNKNILFEITDDNLLEKAGGVVQGMSGSPIIQGDNIIGAVTNVVVNSPEKGYGILITSMLEEAEN</sequence>
<gene>
    <name evidence="3" type="ORF">IAB68_00560</name>
</gene>
<reference evidence="3" key="2">
    <citation type="journal article" date="2021" name="PeerJ">
        <title>Extensive microbial diversity within the chicken gut microbiome revealed by metagenomics and culture.</title>
        <authorList>
            <person name="Gilroy R."/>
            <person name="Ravi A."/>
            <person name="Getino M."/>
            <person name="Pursley I."/>
            <person name="Horton D.L."/>
            <person name="Alikhan N.F."/>
            <person name="Baker D."/>
            <person name="Gharbi K."/>
            <person name="Hall N."/>
            <person name="Watson M."/>
            <person name="Adriaenssens E.M."/>
            <person name="Foster-Nyarko E."/>
            <person name="Jarju S."/>
            <person name="Secka A."/>
            <person name="Antonio M."/>
            <person name="Oren A."/>
            <person name="Chaudhuri R.R."/>
            <person name="La Ragione R."/>
            <person name="Hildebrand F."/>
            <person name="Pallen M.J."/>
        </authorList>
    </citation>
    <scope>NUCLEOTIDE SEQUENCE</scope>
    <source>
        <strain evidence="3">CHK193-30670</strain>
    </source>
</reference>
<evidence type="ECO:0000313" key="4">
    <source>
        <dbReference type="Proteomes" id="UP000824074"/>
    </source>
</evidence>
<dbReference type="InterPro" id="IPR001478">
    <property type="entry name" value="PDZ"/>
</dbReference>
<dbReference type="PROSITE" id="PS51494">
    <property type="entry name" value="SPOIVB"/>
    <property type="match status" value="1"/>
</dbReference>
<proteinExistence type="predicted"/>
<name>A0A9D1IMP7_9FIRM</name>
<protein>
    <submittedName>
        <fullName evidence="3">PDZ domain-containing protein</fullName>
    </submittedName>
</protein>
<dbReference type="Pfam" id="PF13180">
    <property type="entry name" value="PDZ_2"/>
    <property type="match status" value="1"/>
</dbReference>
<evidence type="ECO:0000259" key="2">
    <source>
        <dbReference type="PROSITE" id="PS51494"/>
    </source>
</evidence>
<comment type="caution">
    <text evidence="3">The sequence shown here is derived from an EMBL/GenBank/DDBJ whole genome shotgun (WGS) entry which is preliminary data.</text>
</comment>